<dbReference type="InterPro" id="IPR006094">
    <property type="entry name" value="Oxid_FAD_bind_N"/>
</dbReference>
<dbReference type="PANTHER" id="PTHR42973:SF13">
    <property type="entry name" value="FAD-BINDING PCMH-TYPE DOMAIN-CONTAINING PROTEIN"/>
    <property type="match status" value="1"/>
</dbReference>
<dbReference type="InterPro" id="IPR016169">
    <property type="entry name" value="FAD-bd_PCMH_sub2"/>
</dbReference>
<dbReference type="GO" id="GO:0071949">
    <property type="term" value="F:FAD binding"/>
    <property type="evidence" value="ECO:0007669"/>
    <property type="project" value="InterPro"/>
</dbReference>
<keyword evidence="2" id="KW-0285">Flavoprotein</keyword>
<evidence type="ECO:0000313" key="7">
    <source>
        <dbReference type="Proteomes" id="UP001221142"/>
    </source>
</evidence>
<dbReference type="PANTHER" id="PTHR42973">
    <property type="entry name" value="BINDING OXIDOREDUCTASE, PUTATIVE (AFU_ORTHOLOGUE AFUA_1G17690)-RELATED"/>
    <property type="match status" value="1"/>
</dbReference>
<evidence type="ECO:0000259" key="5">
    <source>
        <dbReference type="PROSITE" id="PS51387"/>
    </source>
</evidence>
<dbReference type="Pfam" id="PF01565">
    <property type="entry name" value="FAD_binding_4"/>
    <property type="match status" value="1"/>
</dbReference>
<dbReference type="Gene3D" id="3.30.465.10">
    <property type="match status" value="1"/>
</dbReference>
<evidence type="ECO:0000313" key="6">
    <source>
        <dbReference type="EMBL" id="KAJ7627491.1"/>
    </source>
</evidence>
<dbReference type="SUPFAM" id="SSF56176">
    <property type="entry name" value="FAD-binding/transporter-associated domain-like"/>
    <property type="match status" value="1"/>
</dbReference>
<dbReference type="EMBL" id="JARKIF010000011">
    <property type="protein sequence ID" value="KAJ7627491.1"/>
    <property type="molecule type" value="Genomic_DNA"/>
</dbReference>
<dbReference type="InterPro" id="IPR016167">
    <property type="entry name" value="FAD-bd_PCMH_sub1"/>
</dbReference>
<dbReference type="InterPro" id="IPR016166">
    <property type="entry name" value="FAD-bd_PCMH"/>
</dbReference>
<evidence type="ECO:0000256" key="3">
    <source>
        <dbReference type="ARBA" id="ARBA00022827"/>
    </source>
</evidence>
<protein>
    <submittedName>
        <fullName evidence="6">FAD dependent oxidoreductase</fullName>
    </submittedName>
</protein>
<keyword evidence="7" id="KW-1185">Reference proteome</keyword>
<organism evidence="6 7">
    <name type="scientific">Roridomyces roridus</name>
    <dbReference type="NCBI Taxonomy" id="1738132"/>
    <lineage>
        <taxon>Eukaryota</taxon>
        <taxon>Fungi</taxon>
        <taxon>Dikarya</taxon>
        <taxon>Basidiomycota</taxon>
        <taxon>Agaricomycotina</taxon>
        <taxon>Agaricomycetes</taxon>
        <taxon>Agaricomycetidae</taxon>
        <taxon>Agaricales</taxon>
        <taxon>Marasmiineae</taxon>
        <taxon>Mycenaceae</taxon>
        <taxon>Roridomyces</taxon>
    </lineage>
</organism>
<evidence type="ECO:0000256" key="1">
    <source>
        <dbReference type="ARBA" id="ARBA00005466"/>
    </source>
</evidence>
<comment type="similarity">
    <text evidence="1">Belongs to the oxygen-dependent FAD-linked oxidoreductase family.</text>
</comment>
<dbReference type="Gene3D" id="3.30.43.10">
    <property type="entry name" value="Uridine Diphospho-n-acetylenolpyruvylglucosamine Reductase, domain 2"/>
    <property type="match status" value="1"/>
</dbReference>
<dbReference type="InterPro" id="IPR050416">
    <property type="entry name" value="FAD-linked_Oxidoreductase"/>
</dbReference>
<dbReference type="AlphaFoldDB" id="A0AAD7BQG2"/>
<feature type="domain" description="FAD-binding PCMH-type" evidence="5">
    <location>
        <begin position="67"/>
        <end position="237"/>
    </location>
</feature>
<reference evidence="6" key="1">
    <citation type="submission" date="2023-03" db="EMBL/GenBank/DDBJ databases">
        <title>Massive genome expansion in bonnet fungi (Mycena s.s.) driven by repeated elements and novel gene families across ecological guilds.</title>
        <authorList>
            <consortium name="Lawrence Berkeley National Laboratory"/>
            <person name="Harder C.B."/>
            <person name="Miyauchi S."/>
            <person name="Viragh M."/>
            <person name="Kuo A."/>
            <person name="Thoen E."/>
            <person name="Andreopoulos B."/>
            <person name="Lu D."/>
            <person name="Skrede I."/>
            <person name="Drula E."/>
            <person name="Henrissat B."/>
            <person name="Morin E."/>
            <person name="Kohler A."/>
            <person name="Barry K."/>
            <person name="LaButti K."/>
            <person name="Morin E."/>
            <person name="Salamov A."/>
            <person name="Lipzen A."/>
            <person name="Mereny Z."/>
            <person name="Hegedus B."/>
            <person name="Baldrian P."/>
            <person name="Stursova M."/>
            <person name="Weitz H."/>
            <person name="Taylor A."/>
            <person name="Grigoriev I.V."/>
            <person name="Nagy L.G."/>
            <person name="Martin F."/>
            <person name="Kauserud H."/>
        </authorList>
    </citation>
    <scope>NUCLEOTIDE SEQUENCE</scope>
    <source>
        <strain evidence="6">9284</strain>
    </source>
</reference>
<dbReference type="Gene3D" id="3.40.462.20">
    <property type="match status" value="1"/>
</dbReference>
<sequence length="489" mass="52282">MRSLPYVGLAFLAQKLVLPSYAHTDNATTAYSSACNQIQHAVSSASAVYFPGDAQYVEDINHWALSSIQEAECSVEPGTAWDVAAIIKIVGSTRTPFAIKGGGHASNPGFSSTTGVQIFMTRFSNVTYNATSGTATIGMGLIWDDVYAALEPHGVNVVGGRSTGVGVAGFSLGGGYSWKTNQFGLTLDSITEFELVKPNGEIVQVNAQSDADLFFGLRGGGNNFGIVTHITMKTHPQSQVWGGFMIYTEDQIPAVSSAIAAFCANVTDPKAAMINTVSYTMNTTLLVSLMFYDEPNQPVGIFDDFLKIPALEANVSTQSFLSLLQGTPSSADARAYFDTVSLLEYTPSMIAAIVNESTFWGTALTPSSGTFISYAIEPFLPTLYTHGSNSAYPPERVNPGYSPLNLYYAWTDSAFDGIIDQTIKESSARLTSLAEAEGQSIQGAALYPNYALAGTPLEKLYGGNLERLREIRERVDPGGVMGLAGGWRF</sequence>
<proteinExistence type="inferred from homology"/>
<dbReference type="GO" id="GO:0016491">
    <property type="term" value="F:oxidoreductase activity"/>
    <property type="evidence" value="ECO:0007669"/>
    <property type="project" value="UniProtKB-KW"/>
</dbReference>
<comment type="caution">
    <text evidence="6">The sequence shown here is derived from an EMBL/GenBank/DDBJ whole genome shotgun (WGS) entry which is preliminary data.</text>
</comment>
<dbReference type="Proteomes" id="UP001221142">
    <property type="component" value="Unassembled WGS sequence"/>
</dbReference>
<dbReference type="PROSITE" id="PS51387">
    <property type="entry name" value="FAD_PCMH"/>
    <property type="match status" value="1"/>
</dbReference>
<keyword evidence="3" id="KW-0274">FAD</keyword>
<dbReference type="InterPro" id="IPR036318">
    <property type="entry name" value="FAD-bd_PCMH-like_sf"/>
</dbReference>
<evidence type="ECO:0000256" key="2">
    <source>
        <dbReference type="ARBA" id="ARBA00022630"/>
    </source>
</evidence>
<gene>
    <name evidence="6" type="ORF">FB45DRAFT_921488</name>
</gene>
<keyword evidence="4" id="KW-0560">Oxidoreductase</keyword>
<accession>A0AAD7BQG2</accession>
<evidence type="ECO:0000256" key="4">
    <source>
        <dbReference type="ARBA" id="ARBA00023002"/>
    </source>
</evidence>
<name>A0AAD7BQG2_9AGAR</name>